<dbReference type="InterPro" id="IPR003004">
    <property type="entry name" value="GspF/PilC"/>
</dbReference>
<dbReference type="InterPro" id="IPR047692">
    <property type="entry name" value="T4P_ComGB"/>
</dbReference>
<comment type="subcellular location">
    <subcellularLocation>
        <location evidence="1">Cell membrane</location>
        <topology evidence="1">Multi-pass membrane protein</topology>
    </subcellularLocation>
</comment>
<dbReference type="PANTHER" id="PTHR30012">
    <property type="entry name" value="GENERAL SECRETION PATHWAY PROTEIN"/>
    <property type="match status" value="1"/>
</dbReference>
<feature type="transmembrane region" description="Helical" evidence="7">
    <location>
        <begin position="119"/>
        <end position="137"/>
    </location>
</feature>
<dbReference type="Gene3D" id="1.20.81.30">
    <property type="entry name" value="Type II secretion system (T2SS), domain F"/>
    <property type="match status" value="2"/>
</dbReference>
<organism evidence="9 10">
    <name type="scientific">Virgibacillus oceani</name>
    <dbReference type="NCBI Taxonomy" id="1479511"/>
    <lineage>
        <taxon>Bacteria</taxon>
        <taxon>Bacillati</taxon>
        <taxon>Bacillota</taxon>
        <taxon>Bacilli</taxon>
        <taxon>Bacillales</taxon>
        <taxon>Bacillaceae</taxon>
        <taxon>Virgibacillus</taxon>
    </lineage>
</organism>
<dbReference type="PRINTS" id="PR00812">
    <property type="entry name" value="BCTERIALGSPF"/>
</dbReference>
<evidence type="ECO:0000256" key="7">
    <source>
        <dbReference type="SAM" id="Phobius"/>
    </source>
</evidence>
<comment type="caution">
    <text evidence="9">The sequence shown here is derived from an EMBL/GenBank/DDBJ whole genome shotgun (WGS) entry which is preliminary data.</text>
</comment>
<sequence length="351" mass="40965">MDLYLKKFLTRIKHKTIRKELQLLFLNRLSRLLHNGYTLIEALEVIKWDKNLERPSTIIMEALKNGATLDQAFEKARFNTIVTSYLFFVQANGDVQATIEKCINMFEQRIQYLQKFQQVARYPIILLFIFSILLYFIKQSVLPSFLDLFQSNPETSSTVYLSMVVIDFLSSFVMVLFVLILIGGGLWQINKQKLSIEKQIKVYRSIPIYRKYKQIQTSFLFATHFSSLLKTGIPIKEILTIMSQQPKLPILSHYSTLMTAELQKGLQLSSLLSQLQLLEKQIAMIFQKNADINALEKDLSVYAELITEDLHRKIMKVITYIQPAFFLLLAGFIIFIYITLMWPMFQLIKTI</sequence>
<feature type="domain" description="Type II secretion system protein GspF" evidence="8">
    <location>
        <begin position="221"/>
        <end position="343"/>
    </location>
</feature>
<keyword evidence="4 7" id="KW-0812">Transmembrane</keyword>
<keyword evidence="10" id="KW-1185">Reference proteome</keyword>
<keyword evidence="3" id="KW-1003">Cell membrane</keyword>
<feature type="transmembrane region" description="Helical" evidence="7">
    <location>
        <begin position="157"/>
        <end position="187"/>
    </location>
</feature>
<dbReference type="RefSeq" id="WP_188453668.1">
    <property type="nucleotide sequence ID" value="NZ_BMFR01000001.1"/>
</dbReference>
<dbReference type="InterPro" id="IPR018076">
    <property type="entry name" value="T2SS_GspF_dom"/>
</dbReference>
<keyword evidence="6 7" id="KW-0472">Membrane</keyword>
<evidence type="ECO:0000313" key="9">
    <source>
        <dbReference type="EMBL" id="GGG63773.1"/>
    </source>
</evidence>
<gene>
    <name evidence="9" type="ORF">GCM10011398_04020</name>
</gene>
<evidence type="ECO:0000256" key="1">
    <source>
        <dbReference type="ARBA" id="ARBA00004651"/>
    </source>
</evidence>
<dbReference type="PANTHER" id="PTHR30012:SF0">
    <property type="entry name" value="TYPE II SECRETION SYSTEM PROTEIN F-RELATED"/>
    <property type="match status" value="1"/>
</dbReference>
<protein>
    <recommendedName>
        <fullName evidence="8">Type II secretion system protein GspF domain-containing protein</fullName>
    </recommendedName>
</protein>
<evidence type="ECO:0000256" key="2">
    <source>
        <dbReference type="ARBA" id="ARBA00005745"/>
    </source>
</evidence>
<proteinExistence type="inferred from homology"/>
<dbReference type="Proteomes" id="UP000622860">
    <property type="component" value="Unassembled WGS sequence"/>
</dbReference>
<dbReference type="Pfam" id="PF00482">
    <property type="entry name" value="T2SSF"/>
    <property type="match status" value="2"/>
</dbReference>
<evidence type="ECO:0000313" key="10">
    <source>
        <dbReference type="Proteomes" id="UP000622860"/>
    </source>
</evidence>
<evidence type="ECO:0000256" key="5">
    <source>
        <dbReference type="ARBA" id="ARBA00022989"/>
    </source>
</evidence>
<keyword evidence="5 7" id="KW-1133">Transmembrane helix</keyword>
<evidence type="ECO:0000256" key="3">
    <source>
        <dbReference type="ARBA" id="ARBA00022475"/>
    </source>
</evidence>
<reference evidence="9" key="2">
    <citation type="submission" date="2020-09" db="EMBL/GenBank/DDBJ databases">
        <authorList>
            <person name="Sun Q."/>
            <person name="Zhou Y."/>
        </authorList>
    </citation>
    <scope>NUCLEOTIDE SEQUENCE</scope>
    <source>
        <strain evidence="9">CGMCC 1.12754</strain>
    </source>
</reference>
<dbReference type="AlphaFoldDB" id="A0A917LX96"/>
<reference evidence="9" key="1">
    <citation type="journal article" date="2014" name="Int. J. Syst. Evol. Microbiol.">
        <title>Complete genome sequence of Corynebacterium casei LMG S-19264T (=DSM 44701T), isolated from a smear-ripened cheese.</title>
        <authorList>
            <consortium name="US DOE Joint Genome Institute (JGI-PGF)"/>
            <person name="Walter F."/>
            <person name="Albersmeier A."/>
            <person name="Kalinowski J."/>
            <person name="Ruckert C."/>
        </authorList>
    </citation>
    <scope>NUCLEOTIDE SEQUENCE</scope>
    <source>
        <strain evidence="9">CGMCC 1.12754</strain>
    </source>
</reference>
<dbReference type="NCBIfam" id="NF041012">
    <property type="entry name" value="T4P_ComGB"/>
    <property type="match status" value="1"/>
</dbReference>
<evidence type="ECO:0000256" key="4">
    <source>
        <dbReference type="ARBA" id="ARBA00022692"/>
    </source>
</evidence>
<evidence type="ECO:0000259" key="8">
    <source>
        <dbReference type="Pfam" id="PF00482"/>
    </source>
</evidence>
<name>A0A917LX96_9BACI</name>
<evidence type="ECO:0000256" key="6">
    <source>
        <dbReference type="ARBA" id="ARBA00023136"/>
    </source>
</evidence>
<dbReference type="GO" id="GO:0005886">
    <property type="term" value="C:plasma membrane"/>
    <property type="evidence" value="ECO:0007669"/>
    <property type="project" value="UniProtKB-SubCell"/>
</dbReference>
<accession>A0A917LX96</accession>
<dbReference type="EMBL" id="BMFR01000001">
    <property type="protein sequence ID" value="GGG63773.1"/>
    <property type="molecule type" value="Genomic_DNA"/>
</dbReference>
<comment type="similarity">
    <text evidence="2">Belongs to the GSP F family.</text>
</comment>
<feature type="transmembrane region" description="Helical" evidence="7">
    <location>
        <begin position="320"/>
        <end position="345"/>
    </location>
</feature>
<feature type="domain" description="Type II secretion system protein GspF" evidence="8">
    <location>
        <begin position="25"/>
        <end position="137"/>
    </location>
</feature>
<dbReference type="InterPro" id="IPR042094">
    <property type="entry name" value="T2SS_GspF_sf"/>
</dbReference>